<dbReference type="Pfam" id="PF03853">
    <property type="entry name" value="YjeF_N"/>
    <property type="match status" value="1"/>
</dbReference>
<dbReference type="EC" id="5.1.99.6" evidence="19"/>
<dbReference type="EMBL" id="CP009512">
    <property type="protein sequence ID" value="AKB65681.1"/>
    <property type="molecule type" value="Genomic_DNA"/>
</dbReference>
<keyword evidence="8 17" id="KW-0521">NADP</keyword>
<dbReference type="GO" id="GO:0005524">
    <property type="term" value="F:ATP binding"/>
    <property type="evidence" value="ECO:0007669"/>
    <property type="project" value="UniProtKB-UniRule"/>
</dbReference>
<feature type="binding site" evidence="17">
    <location>
        <position position="374"/>
    </location>
    <ligand>
        <name>(6S)-NADPHX</name>
        <dbReference type="ChEBI" id="CHEBI:64076"/>
    </ligand>
</feature>
<dbReference type="Proteomes" id="UP000033097">
    <property type="component" value="Chromosome"/>
</dbReference>
<feature type="binding site" evidence="18">
    <location>
        <position position="128"/>
    </location>
    <ligand>
        <name>K(+)</name>
        <dbReference type="ChEBI" id="CHEBI:29103"/>
    </ligand>
</feature>
<keyword evidence="7 17" id="KW-0067">ATP-binding</keyword>
<dbReference type="Gene3D" id="3.40.1190.20">
    <property type="match status" value="1"/>
</dbReference>
<evidence type="ECO:0000256" key="19">
    <source>
        <dbReference type="PIRNR" id="PIRNR017184"/>
    </source>
</evidence>
<evidence type="ECO:0000256" key="9">
    <source>
        <dbReference type="ARBA" id="ARBA00022958"/>
    </source>
</evidence>
<dbReference type="PATRIC" id="fig|213585.10.peg.3142"/>
<feature type="domain" description="YjeF C-terminal" evidence="20">
    <location>
        <begin position="222"/>
        <end position="497"/>
    </location>
</feature>
<evidence type="ECO:0000256" key="10">
    <source>
        <dbReference type="ARBA" id="ARBA00023027"/>
    </source>
</evidence>
<comment type="function">
    <text evidence="18">Catalyzes the epimerization of the S- and R-forms of NAD(P)HX, a damaged form of NAD(P)H that is a result of enzymatic or heat-dependent hydration. This is a prerequisite for the S-specific NAD(P)H-hydrate dehydratase to allow the repair of both epimers of NAD(P)HX.</text>
</comment>
<evidence type="ECO:0000256" key="7">
    <source>
        <dbReference type="ARBA" id="ARBA00022840"/>
    </source>
</evidence>
<accession>A0A0E3LUQ5</accession>
<evidence type="ECO:0000256" key="1">
    <source>
        <dbReference type="ARBA" id="ARBA00000013"/>
    </source>
</evidence>
<gene>
    <name evidence="18" type="primary">nnrE</name>
    <name evidence="17" type="synonym">nnrD</name>
    <name evidence="22" type="ORF">MSMAS_2485</name>
</gene>
<keyword evidence="11 18" id="KW-0413">Isomerase</keyword>
<evidence type="ECO:0000313" key="22">
    <source>
        <dbReference type="EMBL" id="AKB65681.1"/>
    </source>
</evidence>
<dbReference type="RefSeq" id="WP_048046631.1">
    <property type="nucleotide sequence ID" value="NZ_CP009512.1"/>
</dbReference>
<dbReference type="GO" id="GO:0110051">
    <property type="term" value="P:metabolite repair"/>
    <property type="evidence" value="ECO:0007669"/>
    <property type="project" value="TreeGrafter"/>
</dbReference>
<dbReference type="PANTHER" id="PTHR12592">
    <property type="entry name" value="ATP-DEPENDENT (S)-NAD(P)H-HYDRATE DEHYDRATASE FAMILY MEMBER"/>
    <property type="match status" value="1"/>
</dbReference>
<dbReference type="GO" id="GO:0046872">
    <property type="term" value="F:metal ion binding"/>
    <property type="evidence" value="ECO:0007669"/>
    <property type="project" value="UniProtKB-UniRule"/>
</dbReference>
<evidence type="ECO:0000256" key="8">
    <source>
        <dbReference type="ARBA" id="ARBA00022857"/>
    </source>
</evidence>
<dbReference type="PANTHER" id="PTHR12592:SF0">
    <property type="entry name" value="ATP-DEPENDENT (S)-NAD(P)H-HYDRATE DEHYDRATASE"/>
    <property type="match status" value="1"/>
</dbReference>
<keyword evidence="13" id="KW-0511">Multifunctional enzyme</keyword>
<dbReference type="KEGG" id="mmj:MSMAS_2485"/>
<dbReference type="Pfam" id="PF01256">
    <property type="entry name" value="Carb_kinase"/>
    <property type="match status" value="1"/>
</dbReference>
<feature type="binding site" evidence="18">
    <location>
        <position position="164"/>
    </location>
    <ligand>
        <name>(6S)-NADPHX</name>
        <dbReference type="ChEBI" id="CHEBI:64076"/>
    </ligand>
</feature>
<comment type="similarity">
    <text evidence="18">Belongs to the NnrE/AIBP family.</text>
</comment>
<evidence type="ECO:0000256" key="17">
    <source>
        <dbReference type="HAMAP-Rule" id="MF_01965"/>
    </source>
</evidence>
<proteinExistence type="inferred from homology"/>
<dbReference type="GO" id="GO:0046496">
    <property type="term" value="P:nicotinamide nucleotide metabolic process"/>
    <property type="evidence" value="ECO:0007669"/>
    <property type="project" value="UniProtKB-UniRule"/>
</dbReference>
<feature type="binding site" evidence="17">
    <location>
        <position position="440"/>
    </location>
    <ligand>
        <name>(6S)-NADPHX</name>
        <dbReference type="ChEBI" id="CHEBI:64076"/>
    </ligand>
</feature>
<comment type="similarity">
    <text evidence="17">Belongs to the NnrD/CARKD family.</text>
</comment>
<comment type="caution">
    <text evidence="17">Lacks conserved residue(s) required for the propagation of feature annotation.</text>
</comment>
<feature type="binding site" evidence="17">
    <location>
        <position position="439"/>
    </location>
    <ligand>
        <name>AMP</name>
        <dbReference type="ChEBI" id="CHEBI:456215"/>
    </ligand>
</feature>
<feature type="binding site" evidence="18">
    <location>
        <begin position="132"/>
        <end position="138"/>
    </location>
    <ligand>
        <name>(6S)-NADPHX</name>
        <dbReference type="ChEBI" id="CHEBI:64076"/>
    </ligand>
</feature>
<feature type="binding site" evidence="18">
    <location>
        <position position="167"/>
    </location>
    <ligand>
        <name>K(+)</name>
        <dbReference type="ChEBI" id="CHEBI:29103"/>
    </ligand>
</feature>
<comment type="similarity">
    <text evidence="4 19">In the C-terminal section; belongs to the NnrD/CARKD family.</text>
</comment>
<dbReference type="InterPro" id="IPR000631">
    <property type="entry name" value="CARKD"/>
</dbReference>
<comment type="catalytic activity">
    <reaction evidence="2 18 19">
        <text>(6R)-NADPHX = (6S)-NADPHX</text>
        <dbReference type="Rhea" id="RHEA:32227"/>
        <dbReference type="ChEBI" id="CHEBI:64076"/>
        <dbReference type="ChEBI" id="CHEBI:64077"/>
        <dbReference type="EC" id="5.1.99.6"/>
    </reaction>
</comment>
<evidence type="ECO:0000256" key="15">
    <source>
        <dbReference type="ARBA" id="ARBA00048238"/>
    </source>
</evidence>
<evidence type="ECO:0000259" key="21">
    <source>
        <dbReference type="PROSITE" id="PS51385"/>
    </source>
</evidence>
<keyword evidence="5 18" id="KW-0479">Metal-binding</keyword>
<dbReference type="InterPro" id="IPR030677">
    <property type="entry name" value="Nnr"/>
</dbReference>
<evidence type="ECO:0000259" key="20">
    <source>
        <dbReference type="PROSITE" id="PS51383"/>
    </source>
</evidence>
<dbReference type="InterPro" id="IPR036652">
    <property type="entry name" value="YjeF_N_dom_sf"/>
</dbReference>
<keyword evidence="12 17" id="KW-0456">Lyase</keyword>
<dbReference type="PROSITE" id="PS51383">
    <property type="entry name" value="YJEF_C_3"/>
    <property type="match status" value="1"/>
</dbReference>
<dbReference type="PROSITE" id="PS51385">
    <property type="entry name" value="YJEF_N"/>
    <property type="match status" value="1"/>
</dbReference>
<dbReference type="EC" id="4.2.1.136" evidence="19"/>
<evidence type="ECO:0000256" key="13">
    <source>
        <dbReference type="ARBA" id="ARBA00023268"/>
    </source>
</evidence>
<protein>
    <recommendedName>
        <fullName evidence="19">Bifunctional NAD(P)H-hydrate repair enzyme</fullName>
    </recommendedName>
    <alternativeName>
        <fullName evidence="19">Nicotinamide nucleotide repair protein</fullName>
    </alternativeName>
    <domain>
        <recommendedName>
            <fullName evidence="19">ADP-dependent (S)-NAD(P)H-hydrate dehydratase</fullName>
            <ecNumber evidence="19">4.2.1.136</ecNumber>
        </recommendedName>
        <alternativeName>
            <fullName evidence="19">ADP-dependent NAD(P)HX dehydratase</fullName>
        </alternativeName>
    </domain>
    <domain>
        <recommendedName>
            <fullName evidence="19">NAD(P)H-hydrate epimerase</fullName>
            <ecNumber evidence="19">5.1.99.6</ecNumber>
        </recommendedName>
    </domain>
</protein>
<dbReference type="InterPro" id="IPR004443">
    <property type="entry name" value="YjeF_N_dom"/>
</dbReference>
<name>A0A0E3LUQ5_METMZ</name>
<evidence type="ECO:0000256" key="4">
    <source>
        <dbReference type="ARBA" id="ARBA00009524"/>
    </source>
</evidence>
<dbReference type="GeneID" id="24840222"/>
<comment type="catalytic activity">
    <reaction evidence="16 17 19">
        <text>(6S)-NADPHX + ADP = AMP + phosphate + NADPH + H(+)</text>
        <dbReference type="Rhea" id="RHEA:32235"/>
        <dbReference type="ChEBI" id="CHEBI:15378"/>
        <dbReference type="ChEBI" id="CHEBI:43474"/>
        <dbReference type="ChEBI" id="CHEBI:57783"/>
        <dbReference type="ChEBI" id="CHEBI:64076"/>
        <dbReference type="ChEBI" id="CHEBI:456215"/>
        <dbReference type="ChEBI" id="CHEBI:456216"/>
        <dbReference type="EC" id="4.2.1.136"/>
    </reaction>
</comment>
<evidence type="ECO:0000256" key="2">
    <source>
        <dbReference type="ARBA" id="ARBA00000909"/>
    </source>
</evidence>
<dbReference type="Gene3D" id="3.40.50.10260">
    <property type="entry name" value="YjeF N-terminal domain"/>
    <property type="match status" value="1"/>
</dbReference>
<evidence type="ECO:0000256" key="5">
    <source>
        <dbReference type="ARBA" id="ARBA00022723"/>
    </source>
</evidence>
<evidence type="ECO:0000256" key="18">
    <source>
        <dbReference type="HAMAP-Rule" id="MF_01966"/>
    </source>
</evidence>
<dbReference type="SUPFAM" id="SSF64153">
    <property type="entry name" value="YjeF N-terminal domain-like"/>
    <property type="match status" value="1"/>
</dbReference>
<comment type="cofactor">
    <cofactor evidence="17">
        <name>Mg(2+)</name>
        <dbReference type="ChEBI" id="CHEBI:18420"/>
    </cofactor>
</comment>
<dbReference type="HAMAP" id="MF_01965">
    <property type="entry name" value="NADHX_dehydratase"/>
    <property type="match status" value="1"/>
</dbReference>
<feature type="binding site" evidence="18">
    <location>
        <begin position="55"/>
        <end position="59"/>
    </location>
    <ligand>
        <name>(6S)-NADPHX</name>
        <dbReference type="ChEBI" id="CHEBI:64076"/>
    </ligand>
</feature>
<evidence type="ECO:0000256" key="3">
    <source>
        <dbReference type="ARBA" id="ARBA00006001"/>
    </source>
</evidence>
<dbReference type="NCBIfam" id="TIGR00197">
    <property type="entry name" value="yjeF_nterm"/>
    <property type="match status" value="1"/>
</dbReference>
<feature type="binding site" evidence="17">
    <location>
        <position position="256"/>
    </location>
    <ligand>
        <name>(6S)-NADPHX</name>
        <dbReference type="ChEBI" id="CHEBI:64076"/>
    </ligand>
</feature>
<organism evidence="22 23">
    <name type="scientific">Methanosarcina mazei S-6</name>
    <dbReference type="NCBI Taxonomy" id="213585"/>
    <lineage>
        <taxon>Archaea</taxon>
        <taxon>Methanobacteriati</taxon>
        <taxon>Methanobacteriota</taxon>
        <taxon>Stenosarchaea group</taxon>
        <taxon>Methanomicrobia</taxon>
        <taxon>Methanosarcinales</taxon>
        <taxon>Methanosarcinaceae</taxon>
        <taxon>Methanosarcina</taxon>
    </lineage>
</organism>
<comment type="cofactor">
    <cofactor evidence="18 19">
        <name>K(+)</name>
        <dbReference type="ChEBI" id="CHEBI:29103"/>
    </cofactor>
    <text evidence="18 19">Binds 1 potassium ion per subunit.</text>
</comment>
<dbReference type="AlphaFoldDB" id="A0A0E3LUQ5"/>
<evidence type="ECO:0000256" key="14">
    <source>
        <dbReference type="ARBA" id="ARBA00025153"/>
    </source>
</evidence>
<dbReference type="GO" id="GO:0052856">
    <property type="term" value="F:NAD(P)HX epimerase activity"/>
    <property type="evidence" value="ECO:0007669"/>
    <property type="project" value="UniProtKB-UniRule"/>
</dbReference>
<dbReference type="HOGENOM" id="CLU_024853_4_1_2"/>
<feature type="binding site" evidence="18">
    <location>
        <position position="56"/>
    </location>
    <ligand>
        <name>K(+)</name>
        <dbReference type="ChEBI" id="CHEBI:29103"/>
    </ligand>
</feature>
<dbReference type="NCBIfam" id="TIGR00196">
    <property type="entry name" value="yjeF_cterm"/>
    <property type="match status" value="1"/>
</dbReference>
<dbReference type="PIRSF" id="PIRSF017184">
    <property type="entry name" value="Nnr"/>
    <property type="match status" value="1"/>
</dbReference>
<dbReference type="InterPro" id="IPR029056">
    <property type="entry name" value="Ribokinase-like"/>
</dbReference>
<evidence type="ECO:0000313" key="23">
    <source>
        <dbReference type="Proteomes" id="UP000033097"/>
    </source>
</evidence>
<keyword evidence="6 17" id="KW-0547">Nucleotide-binding</keyword>
<dbReference type="CDD" id="cd01171">
    <property type="entry name" value="YXKO-related"/>
    <property type="match status" value="1"/>
</dbReference>
<comment type="subunit">
    <text evidence="17">Homotetramer.</text>
</comment>
<comment type="function">
    <text evidence="17">Catalyzes the dehydration of the S-form of NAD(P)HX at the expense of ADP, which is converted to AMP. Together with NAD(P)HX epimerase, which catalyzes the epimerization of the S- and R-forms, the enzyme allows the repair of both epimers of NAD(P)HX, a damaged form of NAD(P)H that is a result of enzymatic or heat-dependent hydration.</text>
</comment>
<keyword evidence="10 17" id="KW-0520">NAD</keyword>
<reference evidence="22 23" key="1">
    <citation type="submission" date="2014-07" db="EMBL/GenBank/DDBJ databases">
        <title>Methanogenic archaea and the global carbon cycle.</title>
        <authorList>
            <person name="Henriksen J.R."/>
            <person name="Luke J."/>
            <person name="Reinhart S."/>
            <person name="Benedict M.N."/>
            <person name="Youngblut N.D."/>
            <person name="Metcalf M.E."/>
            <person name="Whitaker R.J."/>
            <person name="Metcalf W.W."/>
        </authorList>
    </citation>
    <scope>NUCLEOTIDE SEQUENCE [LARGE SCALE GENOMIC DNA]</scope>
    <source>
        <strain evidence="22 23">S-6</strain>
    </source>
</reference>
<comment type="function">
    <text evidence="14 19">Bifunctional enzyme that catalyzes the epimerization of the S- and R-forms of NAD(P)HX and the dehydration of the S-form of NAD(P)HX at the expense of ADP, which is converted to AMP. This allows the repair of both epimers of NAD(P)HX, a damaged form of NAD(P)H that is a result of enzymatic or heat-dependent hydration.</text>
</comment>
<comment type="catalytic activity">
    <reaction evidence="15 17 19">
        <text>(6S)-NADHX + ADP = AMP + phosphate + NADH + H(+)</text>
        <dbReference type="Rhea" id="RHEA:32223"/>
        <dbReference type="ChEBI" id="CHEBI:15378"/>
        <dbReference type="ChEBI" id="CHEBI:43474"/>
        <dbReference type="ChEBI" id="CHEBI:57945"/>
        <dbReference type="ChEBI" id="CHEBI:64074"/>
        <dbReference type="ChEBI" id="CHEBI:456215"/>
        <dbReference type="ChEBI" id="CHEBI:456216"/>
        <dbReference type="EC" id="4.2.1.136"/>
    </reaction>
</comment>
<feature type="domain" description="YjeF N-terminal" evidence="21">
    <location>
        <begin position="9"/>
        <end position="220"/>
    </location>
</feature>
<comment type="catalytic activity">
    <reaction evidence="1 18 19">
        <text>(6R)-NADHX = (6S)-NADHX</text>
        <dbReference type="Rhea" id="RHEA:32215"/>
        <dbReference type="ChEBI" id="CHEBI:64074"/>
        <dbReference type="ChEBI" id="CHEBI:64075"/>
        <dbReference type="EC" id="5.1.99.6"/>
    </reaction>
</comment>
<sequence>MKYISSLRMKAIDRNCAYLGLLPLQLMENAGAAVARSVKEKLGNGKVLFVAGRGNNGGDAFVAARHLAGIPGYAVRVILLGKGSDIGSEEAFHNFSLLRFSRVKTLEIRDSNQLTASEWFSEADLLVDAVFGTGVKGKIKEPESTAIELINKEGKAGKTVIAVDIPSGLDPEGGDFDKAVYADLTVTFHRMKAELLTEKAKEYTGTIKVEEIGVCADAEHYVGPGDLQMLRKRKFDAHKGNAGRILIIGGGPYSGAPALAALAALKTGADLVTAAVPESVARTVASYSPDLIVRKLSSNVLCPEDMSTLPDLINSHDVVVMGMGLGRATETLETVRKILPFCRKMVLDADALSALSGVLFETLAGNCEIIVTPHGGEFALLRGVETPEDHDAREKAVREFSEEKGVVTLLKGKTDIISDGKQTLLNRTGNPGMTVGGTGDVLAGITGALFSRNPAFLSAACAAFINGSAGDLAFEKSGNALLATDVLEKIPEIIREAGIG</sequence>
<dbReference type="GO" id="GO:0052855">
    <property type="term" value="F:ADP-dependent NAD(P)H-hydrate dehydratase activity"/>
    <property type="evidence" value="ECO:0007669"/>
    <property type="project" value="UniProtKB-UniRule"/>
</dbReference>
<keyword evidence="9 18" id="KW-0630">Potassium</keyword>
<feature type="binding site" evidence="17">
    <location>
        <position position="324"/>
    </location>
    <ligand>
        <name>(6S)-NADPHX</name>
        <dbReference type="ChEBI" id="CHEBI:64076"/>
    </ligand>
</feature>
<evidence type="ECO:0000256" key="16">
    <source>
        <dbReference type="ARBA" id="ARBA00049209"/>
    </source>
</evidence>
<dbReference type="STRING" id="213585.MSMAS_2485"/>
<evidence type="ECO:0000256" key="6">
    <source>
        <dbReference type="ARBA" id="ARBA00022741"/>
    </source>
</evidence>
<evidence type="ECO:0000256" key="12">
    <source>
        <dbReference type="ARBA" id="ARBA00023239"/>
    </source>
</evidence>
<dbReference type="SUPFAM" id="SSF53613">
    <property type="entry name" value="Ribokinase-like"/>
    <property type="match status" value="1"/>
</dbReference>
<comment type="similarity">
    <text evidence="3 19">In the N-terminal section; belongs to the NnrE/AIBP family.</text>
</comment>
<dbReference type="HAMAP" id="MF_01966">
    <property type="entry name" value="NADHX_epimerase"/>
    <property type="match status" value="1"/>
</dbReference>
<evidence type="ECO:0000256" key="11">
    <source>
        <dbReference type="ARBA" id="ARBA00023235"/>
    </source>
</evidence>